<sequence>MLPIPMNHGRKIVRNDNDLTMASPTPTCGNLTISIPDPVAVAPHQTLQYAITEIESLKERITVQQTHIEALQKQLKDAQSNTMNQIVEFIKWLFEILLTPTNMRQLTSDLAHTILNLLHRRHCIRCLQRRGF</sequence>
<keyword evidence="1" id="KW-0175">Coiled coil</keyword>
<dbReference type="AlphaFoldDB" id="A0A177AJP4"/>
<feature type="coiled-coil region" evidence="1">
    <location>
        <begin position="54"/>
        <end position="88"/>
    </location>
</feature>
<name>A0A177AJP4_9PEZI</name>
<dbReference type="GeneID" id="36284478"/>
<gene>
    <name evidence="2" type="ORF">VC83_01388</name>
</gene>
<organism evidence="2">
    <name type="scientific">Pseudogymnoascus destructans</name>
    <dbReference type="NCBI Taxonomy" id="655981"/>
    <lineage>
        <taxon>Eukaryota</taxon>
        <taxon>Fungi</taxon>
        <taxon>Dikarya</taxon>
        <taxon>Ascomycota</taxon>
        <taxon>Pezizomycotina</taxon>
        <taxon>Leotiomycetes</taxon>
        <taxon>Thelebolales</taxon>
        <taxon>Thelebolaceae</taxon>
        <taxon>Pseudogymnoascus</taxon>
    </lineage>
</organism>
<dbReference type="EMBL" id="KV441388">
    <property type="protein sequence ID" value="OAF61732.1"/>
    <property type="molecule type" value="Genomic_DNA"/>
</dbReference>
<reference evidence="2" key="1">
    <citation type="submission" date="2016-03" db="EMBL/GenBank/DDBJ databases">
        <title>Updated assembly of Pseudogymnoascus destructans, the fungus causing white-nose syndrome of bats.</title>
        <authorList>
            <person name="Palmer J.M."/>
            <person name="Drees K.P."/>
            <person name="Foster J.T."/>
            <person name="Lindner D.L."/>
        </authorList>
    </citation>
    <scope>NUCLEOTIDE SEQUENCE [LARGE SCALE GENOMIC DNA]</scope>
    <source>
        <strain evidence="2">20631-21</strain>
    </source>
</reference>
<dbReference type="RefSeq" id="XP_024327006.1">
    <property type="nucleotide sequence ID" value="XM_024465067.1"/>
</dbReference>
<evidence type="ECO:0000256" key="1">
    <source>
        <dbReference type="SAM" id="Coils"/>
    </source>
</evidence>
<proteinExistence type="predicted"/>
<protein>
    <submittedName>
        <fullName evidence="2">Uncharacterized protein</fullName>
    </submittedName>
</protein>
<evidence type="ECO:0000313" key="2">
    <source>
        <dbReference type="EMBL" id="OAF61732.1"/>
    </source>
</evidence>
<dbReference type="Proteomes" id="UP000077154">
    <property type="component" value="Unassembled WGS sequence"/>
</dbReference>
<accession>A0A177AJP4</accession>